<proteinExistence type="predicted"/>
<dbReference type="Proteomes" id="UP000078542">
    <property type="component" value="Unassembled WGS sequence"/>
</dbReference>
<organism evidence="1 2">
    <name type="scientific">Cyphomyrmex costatus</name>
    <dbReference type="NCBI Taxonomy" id="456900"/>
    <lineage>
        <taxon>Eukaryota</taxon>
        <taxon>Metazoa</taxon>
        <taxon>Ecdysozoa</taxon>
        <taxon>Arthropoda</taxon>
        <taxon>Hexapoda</taxon>
        <taxon>Insecta</taxon>
        <taxon>Pterygota</taxon>
        <taxon>Neoptera</taxon>
        <taxon>Endopterygota</taxon>
        <taxon>Hymenoptera</taxon>
        <taxon>Apocrita</taxon>
        <taxon>Aculeata</taxon>
        <taxon>Formicoidea</taxon>
        <taxon>Formicidae</taxon>
        <taxon>Myrmicinae</taxon>
        <taxon>Cyphomyrmex</taxon>
    </lineage>
</organism>
<dbReference type="EMBL" id="KQ977058">
    <property type="protein sequence ID" value="KYN06050.1"/>
    <property type="molecule type" value="Genomic_DNA"/>
</dbReference>
<sequence>MSLTFTLTSKSSVLAACYFPAVDLSHGDYELGLTDFKTYYTISNVNSSNNKFYFDEDDKEITLPRLLIPAGSYEIHDLNKYLRRAILQPRSNDAREKKLHREDEEYRLIIRANNNTMKNEIKCAYRVNFTKPHNI</sequence>
<evidence type="ECO:0000313" key="2">
    <source>
        <dbReference type="Proteomes" id="UP000078542"/>
    </source>
</evidence>
<gene>
    <name evidence="1" type="ORF">ALC62_03010</name>
</gene>
<evidence type="ECO:0000313" key="1">
    <source>
        <dbReference type="EMBL" id="KYN06050.1"/>
    </source>
</evidence>
<reference evidence="1 2" key="1">
    <citation type="submission" date="2016-03" db="EMBL/GenBank/DDBJ databases">
        <title>Cyphomyrmex costatus WGS genome.</title>
        <authorList>
            <person name="Nygaard S."/>
            <person name="Hu H."/>
            <person name="Boomsma J."/>
            <person name="Zhang G."/>
        </authorList>
    </citation>
    <scope>NUCLEOTIDE SEQUENCE [LARGE SCALE GENOMIC DNA]</scope>
    <source>
        <strain evidence="1">MS0001</strain>
        <tissue evidence="1">Whole body</tissue>
    </source>
</reference>
<name>A0A151IME4_9HYME</name>
<keyword evidence="2" id="KW-1185">Reference proteome</keyword>
<dbReference type="AlphaFoldDB" id="A0A151IME4"/>
<accession>A0A151IME4</accession>
<dbReference type="STRING" id="456900.A0A151IME4"/>
<protein>
    <submittedName>
        <fullName evidence="1">Uncharacterized protein</fullName>
    </submittedName>
</protein>